<evidence type="ECO:0000256" key="1">
    <source>
        <dbReference type="SAM" id="Phobius"/>
    </source>
</evidence>
<feature type="transmembrane region" description="Helical" evidence="1">
    <location>
        <begin position="38"/>
        <end position="62"/>
    </location>
</feature>
<keyword evidence="1" id="KW-1133">Transmembrane helix</keyword>
<dbReference type="Proteomes" id="UP001597414">
    <property type="component" value="Unassembled WGS sequence"/>
</dbReference>
<reference evidence="3" key="1">
    <citation type="journal article" date="2019" name="Int. J. Syst. Evol. Microbiol.">
        <title>The Global Catalogue of Microorganisms (GCM) 10K type strain sequencing project: providing services to taxonomists for standard genome sequencing and annotation.</title>
        <authorList>
            <consortium name="The Broad Institute Genomics Platform"/>
            <consortium name="The Broad Institute Genome Sequencing Center for Infectious Disease"/>
            <person name="Wu L."/>
            <person name="Ma J."/>
        </authorList>
    </citation>
    <scope>NUCLEOTIDE SEQUENCE [LARGE SCALE GENOMIC DNA]</scope>
    <source>
        <strain evidence="3">KCTC 19812</strain>
    </source>
</reference>
<accession>A0ABW5B779</accession>
<keyword evidence="1" id="KW-0812">Transmembrane</keyword>
<name>A0ABW5B779_9BACT</name>
<dbReference type="EMBL" id="JBHUIV010000016">
    <property type="protein sequence ID" value="MFD2201988.1"/>
    <property type="molecule type" value="Genomic_DNA"/>
</dbReference>
<organism evidence="2 3">
    <name type="scientific">Shivajiella indica</name>
    <dbReference type="NCBI Taxonomy" id="872115"/>
    <lineage>
        <taxon>Bacteria</taxon>
        <taxon>Pseudomonadati</taxon>
        <taxon>Bacteroidota</taxon>
        <taxon>Cytophagia</taxon>
        <taxon>Cytophagales</taxon>
        <taxon>Cyclobacteriaceae</taxon>
        <taxon>Shivajiella</taxon>
    </lineage>
</organism>
<sequence length="70" mass="8148">MKSNIWKFLVLTVLCLTIGAYAFIFKENQIGPDLWNIPFIFWSSFTVSVFVVIATFLGSKFFPYKESEKK</sequence>
<evidence type="ECO:0008006" key="4">
    <source>
        <dbReference type="Google" id="ProtNLM"/>
    </source>
</evidence>
<protein>
    <recommendedName>
        <fullName evidence="4">DUF3955 domain-containing protein</fullName>
    </recommendedName>
</protein>
<dbReference type="RefSeq" id="WP_380802264.1">
    <property type="nucleotide sequence ID" value="NZ_JBHUIV010000016.1"/>
</dbReference>
<evidence type="ECO:0000313" key="2">
    <source>
        <dbReference type="EMBL" id="MFD2201988.1"/>
    </source>
</evidence>
<gene>
    <name evidence="2" type="ORF">ACFSKV_10440</name>
</gene>
<keyword evidence="3" id="KW-1185">Reference proteome</keyword>
<comment type="caution">
    <text evidence="2">The sequence shown here is derived from an EMBL/GenBank/DDBJ whole genome shotgun (WGS) entry which is preliminary data.</text>
</comment>
<proteinExistence type="predicted"/>
<keyword evidence="1" id="KW-0472">Membrane</keyword>
<evidence type="ECO:0000313" key="3">
    <source>
        <dbReference type="Proteomes" id="UP001597414"/>
    </source>
</evidence>